<name>A0A917YJ63_9RHOB</name>
<keyword evidence="2" id="KW-1185">Reference proteome</keyword>
<comment type="caution">
    <text evidence="1">The sequence shown here is derived from an EMBL/GenBank/DDBJ whole genome shotgun (WGS) entry which is preliminary data.</text>
</comment>
<accession>A0A917YJ63</accession>
<protein>
    <submittedName>
        <fullName evidence="1">Uncharacterized protein</fullName>
    </submittedName>
</protein>
<sequence length="44" mass="4893">MAKGYKRGNREVKKPKRVKSVPIVVPMFEKGALATAALPKKKKL</sequence>
<evidence type="ECO:0000313" key="2">
    <source>
        <dbReference type="Proteomes" id="UP000598196"/>
    </source>
</evidence>
<proteinExistence type="predicted"/>
<dbReference type="Proteomes" id="UP000598196">
    <property type="component" value="Unassembled WGS sequence"/>
</dbReference>
<organism evidence="1 2">
    <name type="scientific">Gemmobacter aquaticus</name>
    <dbReference type="NCBI Taxonomy" id="490185"/>
    <lineage>
        <taxon>Bacteria</taxon>
        <taxon>Pseudomonadati</taxon>
        <taxon>Pseudomonadota</taxon>
        <taxon>Alphaproteobacteria</taxon>
        <taxon>Rhodobacterales</taxon>
        <taxon>Paracoccaceae</taxon>
        <taxon>Gemmobacter</taxon>
    </lineage>
</organism>
<reference evidence="1 2" key="1">
    <citation type="journal article" date="2014" name="Int. J. Syst. Evol. Microbiol.">
        <title>Complete genome sequence of Corynebacterium casei LMG S-19264T (=DSM 44701T), isolated from a smear-ripened cheese.</title>
        <authorList>
            <consortium name="US DOE Joint Genome Institute (JGI-PGF)"/>
            <person name="Walter F."/>
            <person name="Albersmeier A."/>
            <person name="Kalinowski J."/>
            <person name="Ruckert C."/>
        </authorList>
    </citation>
    <scope>NUCLEOTIDE SEQUENCE [LARGE SCALE GENOMIC DNA]</scope>
    <source>
        <strain evidence="1 2">CGMCC 1.7029</strain>
    </source>
</reference>
<gene>
    <name evidence="1" type="ORF">GCM10010991_14680</name>
</gene>
<evidence type="ECO:0000313" key="1">
    <source>
        <dbReference type="EMBL" id="GGO30098.1"/>
    </source>
</evidence>
<dbReference type="EMBL" id="BMLP01000001">
    <property type="protein sequence ID" value="GGO30098.1"/>
    <property type="molecule type" value="Genomic_DNA"/>
</dbReference>
<dbReference type="AlphaFoldDB" id="A0A917YJ63"/>